<accession>A0A7M7GIW4</accession>
<dbReference type="GeneID" id="100894044"/>
<organism evidence="3 4">
    <name type="scientific">Strongylocentrotus purpuratus</name>
    <name type="common">Purple sea urchin</name>
    <dbReference type="NCBI Taxonomy" id="7668"/>
    <lineage>
        <taxon>Eukaryota</taxon>
        <taxon>Metazoa</taxon>
        <taxon>Echinodermata</taxon>
        <taxon>Eleutherozoa</taxon>
        <taxon>Echinozoa</taxon>
        <taxon>Echinoidea</taxon>
        <taxon>Euechinoidea</taxon>
        <taxon>Echinacea</taxon>
        <taxon>Camarodonta</taxon>
        <taxon>Echinidea</taxon>
        <taxon>Strongylocentrotidae</taxon>
        <taxon>Strongylocentrotus</taxon>
    </lineage>
</organism>
<dbReference type="OMA" id="CRDPPPC"/>
<dbReference type="PROSITE" id="PS00018">
    <property type="entry name" value="EF_HAND_1"/>
    <property type="match status" value="1"/>
</dbReference>
<dbReference type="SUPFAM" id="SSF47473">
    <property type="entry name" value="EF-hand"/>
    <property type="match status" value="1"/>
</dbReference>
<keyword evidence="4" id="KW-1185">Reference proteome</keyword>
<dbReference type="AlphaFoldDB" id="A0A7M7GIW4"/>
<dbReference type="InterPro" id="IPR011992">
    <property type="entry name" value="EF-hand-dom_pair"/>
</dbReference>
<proteinExistence type="predicted"/>
<dbReference type="GO" id="GO:0005509">
    <property type="term" value="F:calcium ion binding"/>
    <property type="evidence" value="ECO:0007669"/>
    <property type="project" value="InterPro"/>
</dbReference>
<reference evidence="3" key="2">
    <citation type="submission" date="2021-01" db="UniProtKB">
        <authorList>
            <consortium name="EnsemblMetazoa"/>
        </authorList>
    </citation>
    <scope>IDENTIFICATION</scope>
</reference>
<evidence type="ECO:0000313" key="4">
    <source>
        <dbReference type="Proteomes" id="UP000007110"/>
    </source>
</evidence>
<protein>
    <recommendedName>
        <fullName evidence="2">EF-hand domain-containing protein</fullName>
    </recommendedName>
</protein>
<feature type="domain" description="EF-hand" evidence="2">
    <location>
        <begin position="57"/>
        <end position="92"/>
    </location>
</feature>
<dbReference type="EnsemblMetazoa" id="XM_003730449">
    <property type="protein sequence ID" value="XP_003730497"/>
    <property type="gene ID" value="LOC100894044"/>
</dbReference>
<name>A0A7M7GIW4_STRPU</name>
<evidence type="ECO:0000256" key="1">
    <source>
        <dbReference type="ARBA" id="ARBA00022837"/>
    </source>
</evidence>
<dbReference type="RefSeq" id="XP_003730497.1">
    <property type="nucleotide sequence ID" value="XM_003730449.3"/>
</dbReference>
<dbReference type="OrthoDB" id="10113403at2759"/>
<evidence type="ECO:0000259" key="2">
    <source>
        <dbReference type="PROSITE" id="PS50222"/>
    </source>
</evidence>
<keyword evidence="1" id="KW-0106">Calcium</keyword>
<dbReference type="PROSITE" id="PS50222">
    <property type="entry name" value="EF_HAND_2"/>
    <property type="match status" value="1"/>
</dbReference>
<sequence length="116" mass="13251">MNNLIYNVTTMQALPFLMASLALAFVVTTLSNTAHAQRHHKKIMIGRRAGHEELPLYSDDSHANSFTLYDIDGDGFLSQREFYTLPLCRDPPPCDLTLLAEEIKDEIKTNQDAWRR</sequence>
<dbReference type="KEGG" id="spu:100894044"/>
<dbReference type="InParanoid" id="A0A7M7GIW4"/>
<dbReference type="Proteomes" id="UP000007110">
    <property type="component" value="Unassembled WGS sequence"/>
</dbReference>
<dbReference type="InterPro" id="IPR018247">
    <property type="entry name" value="EF_Hand_1_Ca_BS"/>
</dbReference>
<dbReference type="InterPro" id="IPR002048">
    <property type="entry name" value="EF_hand_dom"/>
</dbReference>
<reference evidence="4" key="1">
    <citation type="submission" date="2015-02" db="EMBL/GenBank/DDBJ databases">
        <title>Genome sequencing for Strongylocentrotus purpuratus.</title>
        <authorList>
            <person name="Murali S."/>
            <person name="Liu Y."/>
            <person name="Vee V."/>
            <person name="English A."/>
            <person name="Wang M."/>
            <person name="Skinner E."/>
            <person name="Han Y."/>
            <person name="Muzny D.M."/>
            <person name="Worley K.C."/>
            <person name="Gibbs R.A."/>
        </authorList>
    </citation>
    <scope>NUCLEOTIDE SEQUENCE</scope>
</reference>
<evidence type="ECO:0000313" key="3">
    <source>
        <dbReference type="EnsemblMetazoa" id="XP_003730497"/>
    </source>
</evidence>